<feature type="compositionally biased region" description="Low complexity" evidence="1">
    <location>
        <begin position="39"/>
        <end position="72"/>
    </location>
</feature>
<sequence length="245" mass="27336">MSSDTKDTTMTNTTTTTPNISTETKDTSTSNTPNKHMATGTKDITMTGTTATTPQTSSNTNANTSTSINTNTNTNSNTIPFLTLHDMTHLPQYRSILEPTSRKAGFTSYPQFLTWLLSPGLLPIWLEFERDFLQPLMNSPSRLNTTSPPTTIITSPSPAPAKPGELFSLSANDFPIPTITLIPLFEGLFGTRRSLQKIPIKEGWEPKHHVYWFLVRVWERNREEMVPGYAIVLGAGWDGEVQVWW</sequence>
<protein>
    <submittedName>
        <fullName evidence="2">Uncharacterized protein</fullName>
    </submittedName>
</protein>
<keyword evidence="3" id="KW-1185">Reference proteome</keyword>
<dbReference type="Proteomes" id="UP001303222">
    <property type="component" value="Unassembled WGS sequence"/>
</dbReference>
<organism evidence="2 3">
    <name type="scientific">Pseudoneurospora amorphoporcata</name>
    <dbReference type="NCBI Taxonomy" id="241081"/>
    <lineage>
        <taxon>Eukaryota</taxon>
        <taxon>Fungi</taxon>
        <taxon>Dikarya</taxon>
        <taxon>Ascomycota</taxon>
        <taxon>Pezizomycotina</taxon>
        <taxon>Sordariomycetes</taxon>
        <taxon>Sordariomycetidae</taxon>
        <taxon>Sordariales</taxon>
        <taxon>Sordariaceae</taxon>
        <taxon>Pseudoneurospora</taxon>
    </lineage>
</organism>
<evidence type="ECO:0000256" key="1">
    <source>
        <dbReference type="SAM" id="MobiDB-lite"/>
    </source>
</evidence>
<proteinExistence type="predicted"/>
<dbReference type="EMBL" id="MU859271">
    <property type="protein sequence ID" value="KAK3948312.1"/>
    <property type="molecule type" value="Genomic_DNA"/>
</dbReference>
<reference evidence="2" key="1">
    <citation type="journal article" date="2023" name="Mol. Phylogenet. Evol.">
        <title>Genome-scale phylogeny and comparative genomics of the fungal order Sordariales.</title>
        <authorList>
            <person name="Hensen N."/>
            <person name="Bonometti L."/>
            <person name="Westerberg I."/>
            <person name="Brannstrom I.O."/>
            <person name="Guillou S."/>
            <person name="Cros-Aarteil S."/>
            <person name="Calhoun S."/>
            <person name="Haridas S."/>
            <person name="Kuo A."/>
            <person name="Mondo S."/>
            <person name="Pangilinan J."/>
            <person name="Riley R."/>
            <person name="LaButti K."/>
            <person name="Andreopoulos B."/>
            <person name="Lipzen A."/>
            <person name="Chen C."/>
            <person name="Yan M."/>
            <person name="Daum C."/>
            <person name="Ng V."/>
            <person name="Clum A."/>
            <person name="Steindorff A."/>
            <person name="Ohm R.A."/>
            <person name="Martin F."/>
            <person name="Silar P."/>
            <person name="Natvig D.O."/>
            <person name="Lalanne C."/>
            <person name="Gautier V."/>
            <person name="Ament-Velasquez S.L."/>
            <person name="Kruys A."/>
            <person name="Hutchinson M.I."/>
            <person name="Powell A.J."/>
            <person name="Barry K."/>
            <person name="Miller A.N."/>
            <person name="Grigoriev I.V."/>
            <person name="Debuchy R."/>
            <person name="Gladieux P."/>
            <person name="Hiltunen Thoren M."/>
            <person name="Johannesson H."/>
        </authorList>
    </citation>
    <scope>NUCLEOTIDE SEQUENCE</scope>
    <source>
        <strain evidence="2">CBS 626.80</strain>
    </source>
</reference>
<name>A0AAN6NR55_9PEZI</name>
<reference evidence="2" key="2">
    <citation type="submission" date="2023-06" db="EMBL/GenBank/DDBJ databases">
        <authorList>
            <consortium name="Lawrence Berkeley National Laboratory"/>
            <person name="Mondo S.J."/>
            <person name="Hensen N."/>
            <person name="Bonometti L."/>
            <person name="Westerberg I."/>
            <person name="Brannstrom I.O."/>
            <person name="Guillou S."/>
            <person name="Cros-Aarteil S."/>
            <person name="Calhoun S."/>
            <person name="Haridas S."/>
            <person name="Kuo A."/>
            <person name="Pangilinan J."/>
            <person name="Riley R."/>
            <person name="Labutti K."/>
            <person name="Andreopoulos B."/>
            <person name="Lipzen A."/>
            <person name="Chen C."/>
            <person name="Yanf M."/>
            <person name="Daum C."/>
            <person name="Ng V."/>
            <person name="Clum A."/>
            <person name="Steindorff A."/>
            <person name="Ohm R."/>
            <person name="Martin F."/>
            <person name="Silar P."/>
            <person name="Natvig D."/>
            <person name="Lalanne C."/>
            <person name="Gautier V."/>
            <person name="Ament-Velasquez S.L."/>
            <person name="Kruys A."/>
            <person name="Hutchinson M.I."/>
            <person name="Powell A.J."/>
            <person name="Barry K."/>
            <person name="Miller A.N."/>
            <person name="Grigoriev I.V."/>
            <person name="Debuchy R."/>
            <person name="Gladieux P."/>
            <person name="Thoren M.H."/>
            <person name="Johannesson H."/>
        </authorList>
    </citation>
    <scope>NUCLEOTIDE SEQUENCE</scope>
    <source>
        <strain evidence="2">CBS 626.80</strain>
    </source>
</reference>
<feature type="compositionally biased region" description="Low complexity" evidence="1">
    <location>
        <begin position="8"/>
        <end position="22"/>
    </location>
</feature>
<evidence type="ECO:0000313" key="3">
    <source>
        <dbReference type="Proteomes" id="UP001303222"/>
    </source>
</evidence>
<comment type="caution">
    <text evidence="2">The sequence shown here is derived from an EMBL/GenBank/DDBJ whole genome shotgun (WGS) entry which is preliminary data.</text>
</comment>
<accession>A0AAN6NR55</accession>
<evidence type="ECO:0000313" key="2">
    <source>
        <dbReference type="EMBL" id="KAK3948312.1"/>
    </source>
</evidence>
<feature type="region of interest" description="Disordered" evidence="1">
    <location>
        <begin position="1"/>
        <end position="72"/>
    </location>
</feature>
<gene>
    <name evidence="2" type="ORF">QBC32DRAFT_408707</name>
</gene>
<dbReference type="AlphaFoldDB" id="A0AAN6NR55"/>